<dbReference type="GO" id="GO:0006999">
    <property type="term" value="P:nuclear pore organization"/>
    <property type="evidence" value="ECO:0007669"/>
    <property type="project" value="TreeGrafter"/>
</dbReference>
<dbReference type="Pfam" id="PF11894">
    <property type="entry name" value="Nup192"/>
    <property type="match status" value="1"/>
</dbReference>
<evidence type="ECO:0008006" key="7">
    <source>
        <dbReference type="Google" id="ProtNLM"/>
    </source>
</evidence>
<dbReference type="GO" id="GO:0017056">
    <property type="term" value="F:structural constituent of nuclear pore"/>
    <property type="evidence" value="ECO:0007669"/>
    <property type="project" value="TreeGrafter"/>
</dbReference>
<dbReference type="GO" id="GO:0044611">
    <property type="term" value="C:nuclear pore inner ring"/>
    <property type="evidence" value="ECO:0007669"/>
    <property type="project" value="TreeGrafter"/>
</dbReference>
<dbReference type="InterPro" id="IPR021827">
    <property type="entry name" value="Nup186/Nup192/Nup205"/>
</dbReference>
<protein>
    <recommendedName>
        <fullName evidence="7">Nuclear pore complex subunit Nup192</fullName>
    </recommendedName>
</protein>
<gene>
    <name evidence="5" type="ORF">UVI_02037970</name>
</gene>
<dbReference type="PANTHER" id="PTHR31344">
    <property type="entry name" value="NUCLEAR PORE COMPLEX PROTEIN NUP205"/>
    <property type="match status" value="1"/>
</dbReference>
<comment type="subcellular location">
    <subcellularLocation>
        <location evidence="1">Nucleus</location>
    </subcellularLocation>
</comment>
<keyword evidence="4" id="KW-0539">Nucleus</keyword>
<comment type="similarity">
    <text evidence="2">Belongs to the NUP186/NUP192/NUP205 family.</text>
</comment>
<accession>A0A1B5KT71</accession>
<evidence type="ECO:0000256" key="3">
    <source>
        <dbReference type="ARBA" id="ARBA00022448"/>
    </source>
</evidence>
<organism evidence="5 6">
    <name type="scientific">Ustilaginoidea virens</name>
    <name type="common">Rice false smut fungus</name>
    <name type="synonym">Villosiclava virens</name>
    <dbReference type="NCBI Taxonomy" id="1159556"/>
    <lineage>
        <taxon>Eukaryota</taxon>
        <taxon>Fungi</taxon>
        <taxon>Dikarya</taxon>
        <taxon>Ascomycota</taxon>
        <taxon>Pezizomycotina</taxon>
        <taxon>Sordariomycetes</taxon>
        <taxon>Hypocreomycetidae</taxon>
        <taxon>Hypocreales</taxon>
        <taxon>Clavicipitaceae</taxon>
        <taxon>Ustilaginoidea</taxon>
    </lineage>
</organism>
<evidence type="ECO:0000256" key="1">
    <source>
        <dbReference type="ARBA" id="ARBA00004123"/>
    </source>
</evidence>
<comment type="caution">
    <text evidence="5">The sequence shown here is derived from an EMBL/GenBank/DDBJ whole genome shotgun (WGS) entry which is preliminary data.</text>
</comment>
<dbReference type="EMBL" id="BBTG02000020">
    <property type="protein sequence ID" value="GAO14113.1"/>
    <property type="molecule type" value="Genomic_DNA"/>
</dbReference>
<reference evidence="6" key="1">
    <citation type="journal article" date="2016" name="Genome Announc.">
        <title>Genome sequence of Ustilaginoidea virens IPU010, a rice pathogenic fungus causing false smut.</title>
        <authorList>
            <person name="Kumagai T."/>
            <person name="Ishii T."/>
            <person name="Terai G."/>
            <person name="Umemura M."/>
            <person name="Machida M."/>
            <person name="Asai K."/>
        </authorList>
    </citation>
    <scope>NUCLEOTIDE SEQUENCE [LARGE SCALE GENOMIC DNA]</scope>
    <source>
        <strain evidence="6">IPU010</strain>
    </source>
</reference>
<evidence type="ECO:0000256" key="4">
    <source>
        <dbReference type="ARBA" id="ARBA00023242"/>
    </source>
</evidence>
<evidence type="ECO:0000313" key="6">
    <source>
        <dbReference type="Proteomes" id="UP000054053"/>
    </source>
</evidence>
<keyword evidence="3" id="KW-0813">Transport</keyword>
<dbReference type="PANTHER" id="PTHR31344:SF0">
    <property type="entry name" value="NUCLEAR PORE COMPLEX PROTEIN NUP205"/>
    <property type="match status" value="1"/>
</dbReference>
<evidence type="ECO:0000256" key="2">
    <source>
        <dbReference type="ARBA" id="ARBA00005892"/>
    </source>
</evidence>
<sequence>MAEITVLDALQTFHRELLALNAGYGGAPEYLSNEVLVQIFENELQKIWQHPTRNEKSRDKVKSGKLSIEDQEFAINDVFQQDALLLSDELDLDELEASKCLLESQHDPSVLGRALLECAIIRFHQQRKYALDILRLLLDLDSADDDPEESAALEPIKMFVAARILPSRSGAVRYPPSCITAMTTIKSWLQRISDKIAAAQALNQAKPGQLSEEMETIEFSRISLIQQHELLGVILCRLVEKRQSDTNDFLDFVSTLKKADKYDNLLGSYTWQELPFPLLLRLLTKFSAHFIPAMGAYIFVFGSEEGGYDLMKARQLHNKLFPASDESTWPLPHLHAAFRAWWLAEYSGFYLDDPPESAIPPGTDLDDEDRQRSKQFLDALKDGAFDFLLSVAGDVKPVDWHDSVRVGMRNWLTRKSSALAADSAQFTGFFQLCLMSQIEVFVDAFISNLPDVLRKLRVEEDEQRQLSQAHEQDLDLERFLLIIAYSYEGRPDAASNFWSDPDSNLAGFMHWASRRASTPLVTAFCEMLLAISGSEECATAAHEFLLDDGHQSSGKMKRTQSLTWTQIFRELEFFSEKIRQKPTATQMSRFRGSKPCGDQVETEPESAMMLECYLRLMTKLSSESETTRLFLLQNANYNLVDMLFELASGPIPPRLRGCVFSALRALMSRKTIRESHTMWACLENWITGGYAGTSAGSLRQAQSAPIISTDRILDEMSTGFEDPESFIQLLLALMSPAVDSSPLNDSLPFPETLGSNSRNPGVEIYIDFVMGLVFAGKAQELQDKHQLRILRLSCLDFVLTCLSTFNEDLIVIANETSIMVDSVISATDLVTYVRKHPFARVMEWMLNDKIMAALFYTIHQEPADVGNAAPDSPLILGILRSVEVITKVLDLEATYLDLVRPLVKNQPGHRLRPVANAAYASFQDGLVTRLSLVVDLGNYCGIGHPELTLACLKLLEKMSSSSKIAATWSGSGRHTHRNKAIVAMEANGEHQSIARSFASELMAPLEITREAESANYTTKIYILDFLLQCLGTAPKEPTIAHLLLGFKCGVDALSIENDGAFAQQTSLFHTLLRLLMEIPSGDTEGMRRWLVAIKSKVMRILHILWSSPLSASIVVGELRANEFLFHLLIRETVIQPDLPWEGQNIATLQFPMTDGALTLVDFLSSRSLALEYLAMELCMISQGRIPSIKRRIFDALNGQIIGDGNQPIETPTVFDLFDFLLPEGIWELPPPPVQAFKDLDFAVALEEDADGNTVYNLDRVKEILLLKRRESHGQGLMISAQDLAALEREEVSIIEYLVSLNRQKQIATQCASVLKSWTRLLLVMIECSDYKGTSQTAFFLQALQAVLPSLEAFASDRPSEALELANVSRLLLTRLDLTTQDATDKHSQSVGNLVSDKLYQLFQVCLQAIGKWAGAPELRCVYYEICYRYLVGMSEQGALSPARPKTTKTVQIYGERMLNVICDDAYCGEPTYQAGALVLLTALVNVGRLENDSHVVETLNRLNFVGIVVDSLRNVLQEWRDAYASGSTDQQNYQNARLALLLQIAQSRTGAKYILYANLFRAVEASGLFTADPELQSDVQSPRSLVQHYDLLAKVSRIIGATLLSRGSHNAVQGRKFLTGHRLLVTHIFKRSAGIGGGGGGARDEPLEDKIAEVADALVVVIAATGFLEVRRLSRLSPHLRALHRETRVLMLGEI</sequence>
<dbReference type="Proteomes" id="UP000054053">
    <property type="component" value="Unassembled WGS sequence"/>
</dbReference>
<proteinExistence type="inferred from homology"/>
<evidence type="ECO:0000313" key="5">
    <source>
        <dbReference type="EMBL" id="GAO14113.1"/>
    </source>
</evidence>
<name>A0A1B5KT71_USTVR</name>